<feature type="domain" description="BTB" evidence="2">
    <location>
        <begin position="90"/>
        <end position="186"/>
    </location>
</feature>
<protein>
    <recommendedName>
        <fullName evidence="2">BTB domain-containing protein</fullName>
    </recommendedName>
</protein>
<dbReference type="Proteomes" id="UP001176961">
    <property type="component" value="Unassembled WGS sequence"/>
</dbReference>
<evidence type="ECO:0000313" key="3">
    <source>
        <dbReference type="EMBL" id="CAJ0609780.1"/>
    </source>
</evidence>
<dbReference type="SMART" id="SM00225">
    <property type="entry name" value="BTB"/>
    <property type="match status" value="1"/>
</dbReference>
<dbReference type="InterPro" id="IPR011333">
    <property type="entry name" value="SKP1/BTB/POZ_sf"/>
</dbReference>
<organism evidence="3 4">
    <name type="scientific">Cylicocyclus nassatus</name>
    <name type="common">Nematode worm</name>
    <dbReference type="NCBI Taxonomy" id="53992"/>
    <lineage>
        <taxon>Eukaryota</taxon>
        <taxon>Metazoa</taxon>
        <taxon>Ecdysozoa</taxon>
        <taxon>Nematoda</taxon>
        <taxon>Chromadorea</taxon>
        <taxon>Rhabditida</taxon>
        <taxon>Rhabditina</taxon>
        <taxon>Rhabditomorpha</taxon>
        <taxon>Strongyloidea</taxon>
        <taxon>Strongylidae</taxon>
        <taxon>Cylicocyclus</taxon>
    </lineage>
</organism>
<dbReference type="GO" id="GO:0051260">
    <property type="term" value="P:protein homooligomerization"/>
    <property type="evidence" value="ECO:0007669"/>
    <property type="project" value="InterPro"/>
</dbReference>
<dbReference type="PANTHER" id="PTHR11145">
    <property type="entry name" value="BTB/POZ DOMAIN-CONTAINING ADAPTER FOR CUL3-MEDIATED RHOA DEGRADATION PROTEIN FAMILY MEMBER"/>
    <property type="match status" value="1"/>
</dbReference>
<feature type="compositionally biased region" description="Acidic residues" evidence="1">
    <location>
        <begin position="195"/>
        <end position="207"/>
    </location>
</feature>
<evidence type="ECO:0000256" key="1">
    <source>
        <dbReference type="SAM" id="MobiDB-lite"/>
    </source>
</evidence>
<dbReference type="SUPFAM" id="SSF54695">
    <property type="entry name" value="POZ domain"/>
    <property type="match status" value="1"/>
</dbReference>
<accession>A0AA36HGG3</accession>
<proteinExistence type="predicted"/>
<dbReference type="InterPro" id="IPR003131">
    <property type="entry name" value="T1-type_BTB"/>
</dbReference>
<sequence length="229" mass="26395">MEDGVQRFLYSRCPEVPPIGAATTQLCRRRRNRSPPSLDSDAVSIGSITRRSLPMKGVPWIEFSRKTRQKQRKWIIGISASNQPRCVSMFHVVVNVGGKKFHTTLETLLNRPGAKDRNLFLDFPSRSKVFIDRDPRLFGYILNYLRDGRVHIPKNGHFIALLQQEAEYYCLDSLADRLEKELLLFHDFLTIDATEESEGTEEHEESDLSWLSSTDYSDYSDESVYSDTE</sequence>
<dbReference type="PANTHER" id="PTHR11145:SF8">
    <property type="entry name" value="RE57120P"/>
    <property type="match status" value="1"/>
</dbReference>
<dbReference type="EMBL" id="CATQJL010000326">
    <property type="protein sequence ID" value="CAJ0609780.1"/>
    <property type="molecule type" value="Genomic_DNA"/>
</dbReference>
<dbReference type="Gene3D" id="3.30.710.10">
    <property type="entry name" value="Potassium Channel Kv1.1, Chain A"/>
    <property type="match status" value="1"/>
</dbReference>
<dbReference type="Pfam" id="PF02214">
    <property type="entry name" value="BTB_2"/>
    <property type="match status" value="1"/>
</dbReference>
<keyword evidence="4" id="KW-1185">Reference proteome</keyword>
<feature type="region of interest" description="Disordered" evidence="1">
    <location>
        <begin position="195"/>
        <end position="229"/>
    </location>
</feature>
<dbReference type="CDD" id="cd18316">
    <property type="entry name" value="BTB_POZ_KCTD-like"/>
    <property type="match status" value="1"/>
</dbReference>
<dbReference type="AlphaFoldDB" id="A0AA36HGG3"/>
<gene>
    <name evidence="3" type="ORF">CYNAS_LOCUS21763</name>
</gene>
<name>A0AA36HGG3_CYLNA</name>
<comment type="caution">
    <text evidence="3">The sequence shown here is derived from an EMBL/GenBank/DDBJ whole genome shotgun (WGS) entry which is preliminary data.</text>
</comment>
<evidence type="ECO:0000313" key="4">
    <source>
        <dbReference type="Proteomes" id="UP001176961"/>
    </source>
</evidence>
<feature type="compositionally biased region" description="Low complexity" evidence="1">
    <location>
        <begin position="208"/>
        <end position="229"/>
    </location>
</feature>
<dbReference type="InterPro" id="IPR045068">
    <property type="entry name" value="BACURD1-3"/>
</dbReference>
<evidence type="ECO:0000259" key="2">
    <source>
        <dbReference type="SMART" id="SM00225"/>
    </source>
</evidence>
<reference evidence="3" key="1">
    <citation type="submission" date="2023-07" db="EMBL/GenBank/DDBJ databases">
        <authorList>
            <consortium name="CYATHOMIX"/>
        </authorList>
    </citation>
    <scope>NUCLEOTIDE SEQUENCE</scope>
    <source>
        <strain evidence="3">N/A</strain>
    </source>
</reference>
<dbReference type="InterPro" id="IPR000210">
    <property type="entry name" value="BTB/POZ_dom"/>
</dbReference>